<feature type="coiled-coil region" evidence="1">
    <location>
        <begin position="3100"/>
        <end position="3158"/>
    </location>
</feature>
<feature type="coiled-coil region" evidence="1">
    <location>
        <begin position="2982"/>
        <end position="3009"/>
    </location>
</feature>
<dbReference type="InterPro" id="IPR027417">
    <property type="entry name" value="P-loop_NTPase"/>
</dbReference>
<dbReference type="PANTHER" id="PTHR41313:SF1">
    <property type="entry name" value="DNA METHYLASE ADENINE-SPECIFIC DOMAIN-CONTAINING PROTEIN"/>
    <property type="match status" value="1"/>
</dbReference>
<evidence type="ECO:0000313" key="5">
    <source>
        <dbReference type="Proteomes" id="UP000261032"/>
    </source>
</evidence>
<feature type="compositionally biased region" description="Basic and acidic residues" evidence="2">
    <location>
        <begin position="3170"/>
        <end position="3184"/>
    </location>
</feature>
<feature type="compositionally biased region" description="Basic and acidic residues" evidence="2">
    <location>
        <begin position="268"/>
        <end position="283"/>
    </location>
</feature>
<feature type="region of interest" description="Disordered" evidence="2">
    <location>
        <begin position="3161"/>
        <end position="3184"/>
    </location>
</feature>
<dbReference type="CDD" id="cd02440">
    <property type="entry name" value="AdoMet_MTases"/>
    <property type="match status" value="1"/>
</dbReference>
<evidence type="ECO:0000259" key="3">
    <source>
        <dbReference type="PROSITE" id="PS51194"/>
    </source>
</evidence>
<dbReference type="SUPFAM" id="SSF53335">
    <property type="entry name" value="S-adenosyl-L-methionine-dependent methyltransferases"/>
    <property type="match status" value="1"/>
</dbReference>
<keyword evidence="4" id="KW-0067">ATP-binding</keyword>
<evidence type="ECO:0000313" key="4">
    <source>
        <dbReference type="EMBL" id="RGD83810.1"/>
    </source>
</evidence>
<accession>A0A3E3EBJ2</accession>
<dbReference type="SMART" id="SM00487">
    <property type="entry name" value="DEXDc"/>
    <property type="match status" value="1"/>
</dbReference>
<dbReference type="Gene3D" id="3.40.50.150">
    <property type="entry name" value="Vaccinia Virus protein VP39"/>
    <property type="match status" value="1"/>
</dbReference>
<dbReference type="PANTHER" id="PTHR41313">
    <property type="entry name" value="ADENINE-SPECIFIC METHYLTRANSFERASE"/>
    <property type="match status" value="1"/>
</dbReference>
<dbReference type="SUPFAM" id="SSF52540">
    <property type="entry name" value="P-loop containing nucleoside triphosphate hydrolases"/>
    <property type="match status" value="2"/>
</dbReference>
<organism evidence="4 5">
    <name type="scientific">Thomasclavelia ramosa</name>
    <dbReference type="NCBI Taxonomy" id="1547"/>
    <lineage>
        <taxon>Bacteria</taxon>
        <taxon>Bacillati</taxon>
        <taxon>Bacillota</taxon>
        <taxon>Erysipelotrichia</taxon>
        <taxon>Erysipelotrichales</taxon>
        <taxon>Coprobacillaceae</taxon>
        <taxon>Thomasclavelia</taxon>
    </lineage>
</organism>
<dbReference type="Gene3D" id="3.40.50.300">
    <property type="entry name" value="P-loop containing nucleotide triphosphate hydrolases"/>
    <property type="match status" value="2"/>
</dbReference>
<evidence type="ECO:0000256" key="1">
    <source>
        <dbReference type="SAM" id="Coils"/>
    </source>
</evidence>
<feature type="coiled-coil region" evidence="1">
    <location>
        <begin position="2478"/>
        <end position="2528"/>
    </location>
</feature>
<proteinExistence type="predicted"/>
<keyword evidence="4" id="KW-0378">Hydrolase</keyword>
<dbReference type="InterPro" id="IPR014001">
    <property type="entry name" value="Helicase_ATP-bd"/>
</dbReference>
<dbReference type="Pfam" id="PF00271">
    <property type="entry name" value="Helicase_C"/>
    <property type="match status" value="1"/>
</dbReference>
<comment type="caution">
    <text evidence="4">The sequence shown here is derived from an EMBL/GenBank/DDBJ whole genome shotgun (WGS) entry which is preliminary data.</text>
</comment>
<dbReference type="Proteomes" id="UP000261032">
    <property type="component" value="Unassembled WGS sequence"/>
</dbReference>
<evidence type="ECO:0000256" key="2">
    <source>
        <dbReference type="SAM" id="MobiDB-lite"/>
    </source>
</evidence>
<name>A0A3E3EBJ2_9FIRM</name>
<feature type="region of interest" description="Disordered" evidence="2">
    <location>
        <begin position="268"/>
        <end position="403"/>
    </location>
</feature>
<feature type="compositionally biased region" description="Polar residues" evidence="2">
    <location>
        <begin position="319"/>
        <end position="337"/>
    </location>
</feature>
<dbReference type="Pfam" id="PF21849">
    <property type="entry name" value="DUF6908"/>
    <property type="match status" value="1"/>
</dbReference>
<protein>
    <submittedName>
        <fullName evidence="4">Helicase</fullName>
    </submittedName>
</protein>
<gene>
    <name evidence="4" type="ORF">DXB93_12315</name>
</gene>
<dbReference type="InterPro" id="IPR054203">
    <property type="entry name" value="DUF6908"/>
</dbReference>
<dbReference type="InterPro" id="IPR029063">
    <property type="entry name" value="SAM-dependent_MTases_sf"/>
</dbReference>
<feature type="compositionally biased region" description="Basic and acidic residues" evidence="2">
    <location>
        <begin position="365"/>
        <end position="400"/>
    </location>
</feature>
<dbReference type="GO" id="GO:0004386">
    <property type="term" value="F:helicase activity"/>
    <property type="evidence" value="ECO:0007669"/>
    <property type="project" value="UniProtKB-KW"/>
</dbReference>
<dbReference type="PRINTS" id="PR00507">
    <property type="entry name" value="N12N6MTFRASE"/>
</dbReference>
<dbReference type="PROSITE" id="PS51194">
    <property type="entry name" value="HELICASE_CTER"/>
    <property type="match status" value="1"/>
</dbReference>
<feature type="domain" description="Helicase C-terminal" evidence="3">
    <location>
        <begin position="2762"/>
        <end position="2930"/>
    </location>
</feature>
<dbReference type="InterPro" id="IPR001650">
    <property type="entry name" value="Helicase_C-like"/>
</dbReference>
<dbReference type="InterPro" id="IPR052933">
    <property type="entry name" value="DNA_Protect_Modify"/>
</dbReference>
<feature type="compositionally biased region" description="Basic and acidic residues" evidence="2">
    <location>
        <begin position="341"/>
        <end position="353"/>
    </location>
</feature>
<sequence length="3184" mass="368396">MAIRYEDATKLYQQTLKEISHDETSWTDFLKSACRNYRLPFADMVMIYAQRPDATAVLEIEDWNKRYGLWIKPKSKGIAVFDSSYNNYARLKYYFDISDTRQTRFYRPVPIWELKEEYEEEVINTLKDNFGPLDNENDLAQAVLSASGNVVEDNISDYLKELLYCKTDSFLEDLDEQNTEIIYKSLLTASVAYMTLSRCDINADDYISNDILRQIAQFNTRETLNALGIPAKDISQMVIGEIRKTVLSLIRDENRTIVDNKKNSYNKTEKDINDERSHEDNETRLYSNGRVSDPQFNIEKRERSSVRQIWADEEELSSAAPSDTVHQSVDITDSQSAPVGDRGDGKSEERTADETVDGADGSNGRIERIKSDGVDSEDEQHRGNDSRDHHKGTDLQLDKNEDNEEAGNYKIPAFFTLIEYEHLIKYDRFRSHKNKDIQAVFEFYNDKDKRTNYVKESFKVMIVEEIYHNQRLGYYHDQGKDMLRVWKGGYANPDYEDYVSWQDVTSFIEDMIDRNVYLSIPLKPLPTAQKQQLNLFDMEPVEPSQNNKEKQPFTMPQYIIDAVLSEGTEEKDSKMKIAIHFSLDQPVEQNAEFLKKLYYEGSNGFIINNRSLSYKWNSDGMQITWGDGIVNAYDKQTLTWQDVAKSIRSLLDQGRYISQNELDQCTDYEYQQASEHLWYMCQDMDFDETDHMMELRQYYHKGFPDGTAQMAKLLKDKEFLDRAINALTAFNDDYQNNPDFMRHHWRMYAPDRILPVIKQLTMPHIKFKATDYKEPHYTYFITQDTIDSVIASQHRVHQKYDTLSFFLNNKDKKERIKFLKDMWGISGSSDYDSDSKGLKIKTGSYNKPYAKVLLKWKDVEQRLSYLIERDKYLNDEQKAGMNDYEIEVLARNIYSFFCRLPLNNPRPYNTQLEDKDKNNEIKTLLKDPSNTANILDMMQIALLNTAEFDKNYENMMKYFNRVQDFYQGTYTLFNEKKTPIIDTPYEPANNLFDSLARSLAEFAQIYDPYDFADQYEDFQDAVQNQKDTLNDIEGLQGFIKFMNAVIIEEDDTETVAAAKMLREELSIYFALEKGSNLSSDNEIRYSYRPYISQEEPRYNTGDFVFIIHNHIPVYGTIELIDEDEIVINLYDDNDLEISKEDFESDLRHDYRNEYLYDQNRPLMRVNDNQEQDLIVADDKERNTLGYQNYVLLKRIAPLIINNQATEMIFRSPKELSTISITLNEDMIIITHNNDEQYLFKLDNSLETLNIREITTDGETTKVTLFNEEEVDDYNEEQQMNESANKFIKNIANDKYILTSILFNGDGKETVITYGYDGNITSFDGSDTALSSYLENYHDDPIGKISSLIPILETGKENIQLVKESEIAQKNYNLLKQIAPLIITGESEFMRFTAGKHDLPLDIEIIDDRISMTHYLETDDSLLTDTNMEFVLDTDQQLFSARTFEKDNPAYYQSVSTNGNEVVDTDTEKELNEYANKWLNSIIDKEYHLEQMRIFLNNYPTEIEYGTDGLISNFDGSDDDLKYFREQYDSDPQNRISILVAKHNNNSKDLPSQKELVEDVGIAEVTNIPNKVHQPTSDIASHKLYPEISNDERHDFVITNMDLGAGGPKEKYKANVKAIQLLKELEIEHRLATPEEQEILSRFVGWGSLADAFDQTKPNWKNEYLELKDLLNDKQYRAARESTLTAFYTPPIVIQSIYHKLSDMGLKTGNILEPSCGIGHFFGMKPNDMDCHFYGVELDEISGKIAQHLYQNATIAIQPFENTDVPDNLFDAVVGNVPFGQIPIHDPRYNKNKFMIHDYFFAKALDKVKTGGIVILLTSKFTMDKQNSDVRKYIAQRAELLGAVRLPDNTFMNNAGTRITSDILILQKRERPLVYEPEWIYLDTNEDGLTMNSYFVSHPEMVLGTMVEETSQYGKTTSCKAIEGVDLSQSLAIAMDSIEAKINTEPILFTDEEDQSIPADPTVRNFSYCIVDGTIYYRENSRMYPSDMSLTAENRVRGMIGIRDCMRELIDLQTNEAPIHLVNEEQQKLNSLYDDFSKNYGIINSRGNKLAFQDDSSYSLLCSLEILNDDRTFKKKADIFYKQTIKAKKVIQSVDTASEALMVCIAEKAHVDFDFMSKISSFSKDELIEKLEGVIFPNPEKLNENGIPVYETADEYLSGNVRTKLAIAKQVAKQNPELYQSNVEALEKVQPEPIKASDISLRLGTTWIPTDVYRQFIFHLLETPSWKQKDIHVIYLAATEEWNVTRKSLDSGVRATKTFGTHRINAYKIIENTLNLRDVKIFDTKLDDEGKEIRVLNKKETAIAQDKQDIIKSRFIEWVWSDPDRRERLTKIYNEKFNSIRNRTYDGSHLSFTGMNTDIQLRKHQIDAIARILYGGNTLLAHSVGAGKTFEMIGAGMEAKRLGLCSKPIYVVPNNIINDFASDFYRLYPSANILVATTDTLSKNNRHQFFSRISTGEWDGVIVTHSQFIKMPISVERQIKMMEDQIEEITNSIEAVKNNNGERYTVKQLEGMKKRLKEKMQKLNDNSKKDDILCFEQLGIDMMFVDEADLFKNLFLFSKMRNVSGISQTNSQRASDLFMKTRYLDELTNYRGVVFATGTPVANSMAELYTMQRYLQYNMLQEHGLESFDAWASTFGETTTAMELTPEGNGFRLKTRFSRFYNLPELMTLFKEVADIQTADMLQLPTPNMHKEVISVPATNEQKDMIKALGDRAEDIRNRKVDPHIDNMLKITNDGRKLALDQRIINPLLPDNPNSKVNACVDNIYRIWKEYKDENLTQIMFCDLSTPNGKNEFNVYDDIKMKLIAKGIPEEEVEHIHIAKTEKQKQDLFSKVRQGKVRVINGSTSKMGAGTNIQDRLVALHDLDCPWRPRDLEQRHGRIARQGNLNSEASIYTYVTEGTFDSYLYQTIEKKQTFISQVFTSKTPQRVMEEIDEAVLNYAEIKAIASGDPKIMERCNLEQEINKLNVLKASFLNQKYEYQDAIIKKYPQQISQLEETIEHLKLDIELRNQNPLHANDDFVGMTLNNVFIRDKAEAGSKLIEQCQTVTSPDPILIGEYRSFELYVFFDSFHAEYKLQLKGHGRYQIDLGTDKYGNIIRINNVLDGLEKQLLENENALVDVKNQLASAKIEAEKPFEREDELQRKTKEFAKLTMELKIEEKEPNIIDADEIDSSTEKEISAKSKDYER</sequence>
<reference evidence="4 5" key="1">
    <citation type="submission" date="2018-08" db="EMBL/GenBank/DDBJ databases">
        <title>A genome reference for cultivated species of the human gut microbiota.</title>
        <authorList>
            <person name="Zou Y."/>
            <person name="Xue W."/>
            <person name="Luo G."/>
        </authorList>
    </citation>
    <scope>NUCLEOTIDE SEQUENCE [LARGE SCALE GENOMIC DNA]</scope>
    <source>
        <strain evidence="4 5">OM06-4</strain>
    </source>
</reference>
<keyword evidence="4" id="KW-0347">Helicase</keyword>
<keyword evidence="1" id="KW-0175">Coiled coil</keyword>
<keyword evidence="4" id="KW-0547">Nucleotide-binding</keyword>
<dbReference type="EMBL" id="QUSL01000020">
    <property type="protein sequence ID" value="RGD83810.1"/>
    <property type="molecule type" value="Genomic_DNA"/>
</dbReference>